<feature type="domain" description="Sushi" evidence="7">
    <location>
        <begin position="985"/>
        <end position="1042"/>
    </location>
</feature>
<feature type="domain" description="Sushi" evidence="7">
    <location>
        <begin position="676"/>
        <end position="740"/>
    </location>
</feature>
<feature type="disulfide bond" evidence="5">
    <location>
        <begin position="892"/>
        <end position="919"/>
    </location>
</feature>
<dbReference type="Ensembl" id="ENSORLT00020009243.1">
    <property type="protein sequence ID" value="ENSORLP00020003667.1"/>
    <property type="gene ID" value="ENSORLG00020004523.1"/>
</dbReference>
<feature type="domain" description="Sushi" evidence="7">
    <location>
        <begin position="396"/>
        <end position="449"/>
    </location>
</feature>
<dbReference type="Proteomes" id="UP000265180">
    <property type="component" value="Chromosome 4"/>
</dbReference>
<reference evidence="8" key="3">
    <citation type="submission" date="2025-08" db="UniProtKB">
        <authorList>
            <consortium name="Ensembl"/>
        </authorList>
    </citation>
    <scope>IDENTIFICATION</scope>
    <source>
        <strain evidence="8">HNI</strain>
    </source>
</reference>
<dbReference type="AlphaFoldDB" id="A0A3P9K5I7"/>
<organism evidence="8 9">
    <name type="scientific">Oryzias latipes</name>
    <name type="common">Japanese rice fish</name>
    <name type="synonym">Japanese killifish</name>
    <dbReference type="NCBI Taxonomy" id="8090"/>
    <lineage>
        <taxon>Eukaryota</taxon>
        <taxon>Metazoa</taxon>
        <taxon>Chordata</taxon>
        <taxon>Craniata</taxon>
        <taxon>Vertebrata</taxon>
        <taxon>Euteleostomi</taxon>
        <taxon>Actinopterygii</taxon>
        <taxon>Neopterygii</taxon>
        <taxon>Teleostei</taxon>
        <taxon>Neoteleostei</taxon>
        <taxon>Acanthomorphata</taxon>
        <taxon>Ovalentaria</taxon>
        <taxon>Atherinomorphae</taxon>
        <taxon>Beloniformes</taxon>
        <taxon>Adrianichthyidae</taxon>
        <taxon>Oryziinae</taxon>
        <taxon>Oryzias</taxon>
    </lineage>
</organism>
<dbReference type="PANTHER" id="PTHR45785">
    <property type="entry name" value="COMPLEMENT FACTOR H-RELATED"/>
    <property type="match status" value="1"/>
</dbReference>
<dbReference type="SUPFAM" id="SSF57535">
    <property type="entry name" value="Complement control module/SCR domain"/>
    <property type="match status" value="14"/>
</dbReference>
<keyword evidence="4 5" id="KW-1015">Disulfide bond</keyword>
<dbReference type="Pfam" id="PF00084">
    <property type="entry name" value="Sushi"/>
    <property type="match status" value="11"/>
</dbReference>
<dbReference type="CDD" id="cd00033">
    <property type="entry name" value="CCP"/>
    <property type="match status" value="10"/>
</dbReference>
<feature type="domain" description="Sushi" evidence="7">
    <location>
        <begin position="932"/>
        <end position="983"/>
    </location>
</feature>
<feature type="disulfide bond" evidence="5">
    <location>
        <begin position="151"/>
        <end position="194"/>
    </location>
</feature>
<feature type="domain" description="Sushi" evidence="7">
    <location>
        <begin position="857"/>
        <end position="921"/>
    </location>
</feature>
<protein>
    <recommendedName>
        <fullName evidence="7">Sushi domain-containing protein</fullName>
    </recommendedName>
</protein>
<evidence type="ECO:0000256" key="4">
    <source>
        <dbReference type="ARBA" id="ARBA00023157"/>
    </source>
</evidence>
<feature type="domain" description="Sushi" evidence="7">
    <location>
        <begin position="751"/>
        <end position="802"/>
    </location>
</feature>
<feature type="domain" description="Sushi" evidence="7">
    <location>
        <begin position="210"/>
        <end position="270"/>
    </location>
</feature>
<feature type="domain" description="Sushi" evidence="7">
    <location>
        <begin position="565"/>
        <end position="624"/>
    </location>
</feature>
<dbReference type="InterPro" id="IPR035976">
    <property type="entry name" value="Sushi/SCR/CCP_sf"/>
</dbReference>
<reference evidence="8 9" key="2">
    <citation type="submission" date="2017-04" db="EMBL/GenBank/DDBJ databases">
        <title>CpG methylation of centromeres and impact of large insertions on vertebrate speciation.</title>
        <authorList>
            <person name="Ichikawa K."/>
            <person name="Yoshimura J."/>
            <person name="Morishita S."/>
        </authorList>
    </citation>
    <scope>NUCLEOTIDE SEQUENCE</scope>
    <source>
        <strain evidence="8 9">HNI</strain>
    </source>
</reference>
<dbReference type="InterPro" id="IPR000436">
    <property type="entry name" value="Sushi_SCR_CCP_dom"/>
</dbReference>
<name>A0A3P9K5I7_ORYLA</name>
<evidence type="ECO:0000313" key="9">
    <source>
        <dbReference type="Proteomes" id="UP000265180"/>
    </source>
</evidence>
<evidence type="ECO:0000256" key="5">
    <source>
        <dbReference type="PROSITE-ProRule" id="PRU00302"/>
    </source>
</evidence>
<proteinExistence type="predicted"/>
<evidence type="ECO:0000313" key="8">
    <source>
        <dbReference type="Ensembl" id="ENSORLP00020003667.1"/>
    </source>
</evidence>
<keyword evidence="2 5" id="KW-0768">Sushi</keyword>
<accession>A0A3P9K5I7</accession>
<feature type="domain" description="Sushi" evidence="7">
    <location>
        <begin position="271"/>
        <end position="335"/>
    </location>
</feature>
<dbReference type="SMART" id="SM00032">
    <property type="entry name" value="CCP"/>
    <property type="match status" value="16"/>
</dbReference>
<evidence type="ECO:0000256" key="2">
    <source>
        <dbReference type="ARBA" id="ARBA00022659"/>
    </source>
</evidence>
<reference evidence="8" key="4">
    <citation type="submission" date="2025-09" db="UniProtKB">
        <authorList>
            <consortium name="Ensembl"/>
        </authorList>
    </citation>
    <scope>IDENTIFICATION</scope>
    <source>
        <strain evidence="8">HNI</strain>
    </source>
</reference>
<evidence type="ECO:0000256" key="3">
    <source>
        <dbReference type="ARBA" id="ARBA00022729"/>
    </source>
</evidence>
<reference key="1">
    <citation type="journal article" date="2007" name="Nature">
        <title>The medaka draft genome and insights into vertebrate genome evolution.</title>
        <authorList>
            <person name="Kasahara M."/>
            <person name="Naruse K."/>
            <person name="Sasaki S."/>
            <person name="Nakatani Y."/>
            <person name="Qu W."/>
            <person name="Ahsan B."/>
            <person name="Yamada T."/>
            <person name="Nagayasu Y."/>
            <person name="Doi K."/>
            <person name="Kasai Y."/>
            <person name="Jindo T."/>
            <person name="Kobayashi D."/>
            <person name="Shimada A."/>
            <person name="Toyoda A."/>
            <person name="Kuroki Y."/>
            <person name="Fujiyama A."/>
            <person name="Sasaki T."/>
            <person name="Shimizu A."/>
            <person name="Asakawa S."/>
            <person name="Shimizu N."/>
            <person name="Hashimoto S."/>
            <person name="Yang J."/>
            <person name="Lee Y."/>
            <person name="Matsushima K."/>
            <person name="Sugano S."/>
            <person name="Sakaizumi M."/>
            <person name="Narita T."/>
            <person name="Ohishi K."/>
            <person name="Haga S."/>
            <person name="Ohta F."/>
            <person name="Nomoto H."/>
            <person name="Nogata K."/>
            <person name="Morishita T."/>
            <person name="Endo T."/>
            <person name="Shin-I T."/>
            <person name="Takeda H."/>
            <person name="Morishita S."/>
            <person name="Kohara Y."/>
        </authorList>
    </citation>
    <scope>NUCLEOTIDE SEQUENCE [LARGE SCALE GENOMIC DNA]</scope>
    <source>
        <strain>Hd-rR</strain>
    </source>
</reference>
<evidence type="ECO:0000256" key="1">
    <source>
        <dbReference type="ARBA" id="ARBA00004328"/>
    </source>
</evidence>
<feature type="disulfide bond" evidence="5">
    <location>
        <begin position="711"/>
        <end position="738"/>
    </location>
</feature>
<evidence type="ECO:0000256" key="6">
    <source>
        <dbReference type="SAM" id="SignalP"/>
    </source>
</evidence>
<feature type="disulfide bond" evidence="5">
    <location>
        <begin position="119"/>
        <end position="146"/>
    </location>
</feature>
<dbReference type="PROSITE" id="PS50923">
    <property type="entry name" value="SUSHI"/>
    <property type="match status" value="12"/>
</dbReference>
<feature type="domain" description="Sushi" evidence="7">
    <location>
        <begin position="88"/>
        <end position="148"/>
    </location>
</feature>
<feature type="domain" description="Sushi" evidence="7">
    <location>
        <begin position="804"/>
        <end position="855"/>
    </location>
</feature>
<keyword evidence="3 6" id="KW-0732">Signal</keyword>
<dbReference type="Gene3D" id="2.10.70.10">
    <property type="entry name" value="Complement Module, domain 1"/>
    <property type="match status" value="17"/>
</dbReference>
<sequence>MHRITTICIIVLSLQALTSVKCQVTECTRQQFVESSDYDRHFDTSVLEATYPLKRQVRVPCSIGYAGFFKLTCTENGWKTVGSPCQAKSCGHPGDAQYADFQLETGDDFVFGSTVVYTCHKGYRMVSRSNRRRCMADGWDGHIPTCEAVKCQSLTVNDKILVTGDPEDGTYGNVIRFSCKSRREILKGPTEIYCDESGEWSGEVPECREVTCDTPQIVHGRVTDRPKVYKEDDYLTFVCDNNYKPADERRSRCIKVGSEAVWSPTPQCLLIQCKVNLPPIQGTTFNRYDRNVFSPGDTLTVTCEGDRWIVDMKTTRTVVTCKDNGDWDITPECKDITCHEDRRDQYLYSFYVPWGQTKVNGRATYSCKYGYKKPHGVTHATCTRDGWMPERLCEGTTCSEPDFEHGEQITSGERTSYRNGDRLTYECNRISVTITCEQGSWTGIKSCLEMRCVKPIIPNGFAVGPHDNTVYYSCNQNYKLFSKVWWGVAKCIKGVWSEFQKCIEMTECGETPEISNGRVESKDNQRATINCNEGYQTEVNEITCDNGEWDLDERNYTNICTRISEPCEPPPKVQNAVIETPYLREYVSGSQIIYKCRDNYRLGQDKSIRCLNGQWEEKRISCTPFCNELKDDNLNVQQSLIKQSYMNGETIDYTCTYDEENEGTATCDEGKWNKTIQCPGPPCNVPKLGPGLRSSPITFKVKSGGKLSLYCLSGFELEGANEIECLDTGDWNSAFPTCTKTCEMPNIPQILRLMTPVEGGRAKKGQKLKFECSQRGKFLQGNAEIECLESGGWSDQLPKCGDKRLCSPPPSIEDGDIMRTKPEYQEGETVEYVCPRYYKMEGGPRLTCRNGQWTGRVRCISPPCNVPKLGPGLRSSPTISKVKSGGKISLFCNSGFELEGANEIECLDRGDWSSAFPTCTKTCEMPNIPQILRMMTPVEGGRAKKGQKLRFECSQRGKFLQGNAEIECLESGGWSDQPPRCGDKRLCSPPPQIEDGDIMRTKPEYQEGETVEYVCPRFYVIEGGPRLTCRNGQWTGRVRCIKPCTVTKEEMDRNNLVFLKDWIHKIYSEHNDHLTFRCKSGKRHDGRVTMRQQCIEGVIQLPTCV</sequence>
<evidence type="ECO:0000259" key="7">
    <source>
        <dbReference type="PROSITE" id="PS50923"/>
    </source>
</evidence>
<dbReference type="InterPro" id="IPR051503">
    <property type="entry name" value="ComplSys_Reg/VirEntry_Med"/>
</dbReference>
<comment type="caution">
    <text evidence="5">Lacks conserved residue(s) required for the propagation of feature annotation.</text>
</comment>
<feature type="signal peptide" evidence="6">
    <location>
        <begin position="1"/>
        <end position="22"/>
    </location>
</feature>
<feature type="domain" description="Sushi" evidence="7">
    <location>
        <begin position="149"/>
        <end position="209"/>
    </location>
</feature>
<feature type="disulfide bond" evidence="5">
    <location>
        <begin position="567"/>
        <end position="610"/>
    </location>
</feature>
<dbReference type="PANTHER" id="PTHR45785:SF2">
    <property type="entry name" value="COMPLEMENT FACTOR H-RELATED"/>
    <property type="match status" value="1"/>
</dbReference>
<comment type="subcellular location">
    <subcellularLocation>
        <location evidence="1">Virion</location>
    </subcellularLocation>
</comment>
<feature type="chain" id="PRO_5018071645" description="Sushi domain-containing protein" evidence="6">
    <location>
        <begin position="23"/>
        <end position="1105"/>
    </location>
</feature>